<reference evidence="2" key="1">
    <citation type="submission" date="2022-11" db="UniProtKB">
        <authorList>
            <consortium name="WormBaseParasite"/>
        </authorList>
    </citation>
    <scope>IDENTIFICATION</scope>
</reference>
<proteinExistence type="predicted"/>
<protein>
    <submittedName>
        <fullName evidence="2">Uncharacterized protein</fullName>
    </submittedName>
</protein>
<dbReference type="AlphaFoldDB" id="A0A914NDH9"/>
<dbReference type="WBParaSite" id="Minc3s04225g35784">
    <property type="protein sequence ID" value="Minc3s04225g35784"/>
    <property type="gene ID" value="Minc3s04225g35784"/>
</dbReference>
<keyword evidence="1" id="KW-1185">Reference proteome</keyword>
<evidence type="ECO:0000313" key="1">
    <source>
        <dbReference type="Proteomes" id="UP000887563"/>
    </source>
</evidence>
<dbReference type="Proteomes" id="UP000887563">
    <property type="component" value="Unplaced"/>
</dbReference>
<name>A0A914NDH9_MELIC</name>
<sequence>MLNGVFLEEINNCEKLKNKLEVFLKELIEWENDRIENNSLQLILGEKEITKQKNNLNKAAISEVKLMLSKWVNLFFQLF</sequence>
<accession>A0A914NDH9</accession>
<organism evidence="1 2">
    <name type="scientific">Meloidogyne incognita</name>
    <name type="common">Southern root-knot nematode worm</name>
    <name type="synonym">Oxyuris incognita</name>
    <dbReference type="NCBI Taxonomy" id="6306"/>
    <lineage>
        <taxon>Eukaryota</taxon>
        <taxon>Metazoa</taxon>
        <taxon>Ecdysozoa</taxon>
        <taxon>Nematoda</taxon>
        <taxon>Chromadorea</taxon>
        <taxon>Rhabditida</taxon>
        <taxon>Tylenchina</taxon>
        <taxon>Tylenchomorpha</taxon>
        <taxon>Tylenchoidea</taxon>
        <taxon>Meloidogynidae</taxon>
        <taxon>Meloidogyninae</taxon>
        <taxon>Meloidogyne</taxon>
        <taxon>Meloidogyne incognita group</taxon>
    </lineage>
</organism>
<evidence type="ECO:0000313" key="2">
    <source>
        <dbReference type="WBParaSite" id="Minc3s04225g35784"/>
    </source>
</evidence>